<sequence length="728" mass="74519">MLRKLLGAGLLLVTLAGCTKLAEGDIECSTNNDCGEGSACDQATKLCYAVGTEPEETDGGCSFACASYEACTRSGCRARFTGVNFLSPTNNAVLDGGAVQVVAELVVNPTYATSTELPPFLSFGATRVNSGDIGPFSNQSRDGGTYSITWQPPAAQDQFTVTAAYPVTDAGVSGSVTVTVDSVAPTFTINLSNPPPRAEPSATQADQRDLTAGFEAAFRRDESVVVTVSSTETVNSVALTLVGIGPGNTPGQEMEVPLQIAGGCEGAPAFCASATVNLSVPEMRAFRGTMELRVKGQDGAGNEGTATRPLKVTRWKWGFAASANILSTPAVGAQGVVYFGTNTTTGTGKTVAIDPEGKRKWETSTGDVTGSPAVGVFASDEEYVYVTAKSGSSPLLYGIRGSSGAIASQCTPSGSGSLVSAVAVGSTSILGVPRETGFSIYNASGSQGRIIGVRPTAVLAEQCVEASGGSVPPSTTGSAVVIKDSNVFYGTNDFKVTSFDLSTLANTPRAGWPQSTTYFARGLAVLGDTLYGGASSENPAQGALFSVATSGGGVSVAYPSTATSRVFNLAIGTGNTAYFGAETSSAQELLSLTVQPLSTAPSARAASNGTLRGAPVIAENDRLYTFSTSGTTGRVAAWVASTLAPQWELEDIPVQDNVEGFVSPTLDCHRGPTGQVTAGLGTLYIAAATKLYAFVVDSPGLDSAAPWPKYQRDPRNTGNAATTITNCP</sequence>
<protein>
    <recommendedName>
        <fullName evidence="5">Cell surface protein</fullName>
    </recommendedName>
</protein>
<dbReference type="SUPFAM" id="SSF50998">
    <property type="entry name" value="Quinoprotein alcohol dehydrogenase-like"/>
    <property type="match status" value="1"/>
</dbReference>
<dbReference type="Proteomes" id="UP001291309">
    <property type="component" value="Unassembled WGS sequence"/>
</dbReference>
<keyword evidence="2" id="KW-0732">Signal</keyword>
<reference evidence="3 4" key="1">
    <citation type="submission" date="2023-12" db="EMBL/GenBank/DDBJ databases">
        <title>the genome sequence of Hyalangium sp. s54d21.</title>
        <authorList>
            <person name="Zhang X."/>
        </authorList>
    </citation>
    <scope>NUCLEOTIDE SEQUENCE [LARGE SCALE GENOMIC DNA]</scope>
    <source>
        <strain evidence="4">s54d21</strain>
    </source>
</reference>
<comment type="caution">
    <text evidence="3">The sequence shown here is derived from an EMBL/GenBank/DDBJ whole genome shotgun (WGS) entry which is preliminary data.</text>
</comment>
<evidence type="ECO:0000313" key="4">
    <source>
        <dbReference type="Proteomes" id="UP001291309"/>
    </source>
</evidence>
<keyword evidence="4" id="KW-1185">Reference proteome</keyword>
<dbReference type="InterPro" id="IPR011047">
    <property type="entry name" value="Quinoprotein_ADH-like_sf"/>
</dbReference>
<accession>A0ABU5H3I2</accession>
<dbReference type="RefSeq" id="WP_321546380.1">
    <property type="nucleotide sequence ID" value="NZ_JAXIVS010000004.1"/>
</dbReference>
<proteinExistence type="predicted"/>
<evidence type="ECO:0000313" key="3">
    <source>
        <dbReference type="EMBL" id="MDY7227664.1"/>
    </source>
</evidence>
<dbReference type="Gene3D" id="2.40.128.630">
    <property type="match status" value="1"/>
</dbReference>
<feature type="chain" id="PRO_5046236753" description="Cell surface protein" evidence="2">
    <location>
        <begin position="23"/>
        <end position="728"/>
    </location>
</feature>
<feature type="region of interest" description="Disordered" evidence="1">
    <location>
        <begin position="707"/>
        <end position="728"/>
    </location>
</feature>
<feature type="signal peptide" evidence="2">
    <location>
        <begin position="1"/>
        <end position="22"/>
    </location>
</feature>
<evidence type="ECO:0008006" key="5">
    <source>
        <dbReference type="Google" id="ProtNLM"/>
    </source>
</evidence>
<feature type="compositionally biased region" description="Polar residues" evidence="1">
    <location>
        <begin position="716"/>
        <end position="728"/>
    </location>
</feature>
<dbReference type="PROSITE" id="PS51257">
    <property type="entry name" value="PROKAR_LIPOPROTEIN"/>
    <property type="match status" value="1"/>
</dbReference>
<evidence type="ECO:0000256" key="2">
    <source>
        <dbReference type="SAM" id="SignalP"/>
    </source>
</evidence>
<evidence type="ECO:0000256" key="1">
    <source>
        <dbReference type="SAM" id="MobiDB-lite"/>
    </source>
</evidence>
<dbReference type="EMBL" id="JAXIVS010000004">
    <property type="protein sequence ID" value="MDY7227664.1"/>
    <property type="molecule type" value="Genomic_DNA"/>
</dbReference>
<organism evidence="3 4">
    <name type="scientific">Hyalangium rubrum</name>
    <dbReference type="NCBI Taxonomy" id="3103134"/>
    <lineage>
        <taxon>Bacteria</taxon>
        <taxon>Pseudomonadati</taxon>
        <taxon>Myxococcota</taxon>
        <taxon>Myxococcia</taxon>
        <taxon>Myxococcales</taxon>
        <taxon>Cystobacterineae</taxon>
        <taxon>Archangiaceae</taxon>
        <taxon>Hyalangium</taxon>
    </lineage>
</organism>
<gene>
    <name evidence="3" type="ORF">SYV04_14720</name>
</gene>
<name>A0ABU5H3I2_9BACT</name>